<evidence type="ECO:0000256" key="4">
    <source>
        <dbReference type="PROSITE-ProRule" id="PRU00169"/>
    </source>
</evidence>
<dbReference type="InterPro" id="IPR035965">
    <property type="entry name" value="PAS-like_dom_sf"/>
</dbReference>
<dbReference type="Pfam" id="PF00072">
    <property type="entry name" value="Response_reg"/>
    <property type="match status" value="2"/>
</dbReference>
<feature type="modified residue" description="4-aspartylphosphate" evidence="4">
    <location>
        <position position="636"/>
    </location>
</feature>
<dbReference type="InterPro" id="IPR004358">
    <property type="entry name" value="Sig_transdc_His_kin-like_C"/>
</dbReference>
<organism evidence="8 9">
    <name type="scientific">Caballeronia terrestris</name>
    <dbReference type="NCBI Taxonomy" id="1226301"/>
    <lineage>
        <taxon>Bacteria</taxon>
        <taxon>Pseudomonadati</taxon>
        <taxon>Pseudomonadota</taxon>
        <taxon>Betaproteobacteria</taxon>
        <taxon>Burkholderiales</taxon>
        <taxon>Burkholderiaceae</taxon>
        <taxon>Caballeronia</taxon>
    </lineage>
</organism>
<evidence type="ECO:0000313" key="8">
    <source>
        <dbReference type="EMBL" id="SAL22993.1"/>
    </source>
</evidence>
<dbReference type="InterPro" id="IPR011006">
    <property type="entry name" value="CheY-like_superfamily"/>
</dbReference>
<evidence type="ECO:0000256" key="3">
    <source>
        <dbReference type="ARBA" id="ARBA00022553"/>
    </source>
</evidence>
<proteinExistence type="predicted"/>
<evidence type="ECO:0000256" key="2">
    <source>
        <dbReference type="ARBA" id="ARBA00012438"/>
    </source>
</evidence>
<dbReference type="PROSITE" id="PS50110">
    <property type="entry name" value="RESPONSE_REGULATORY"/>
    <property type="match status" value="2"/>
</dbReference>
<dbReference type="EC" id="2.7.13.3" evidence="2"/>
<reference evidence="8" key="1">
    <citation type="submission" date="2016-01" db="EMBL/GenBank/DDBJ databases">
        <authorList>
            <person name="Peeters C."/>
        </authorList>
    </citation>
    <scope>NUCLEOTIDE SEQUENCE [LARGE SCALE GENOMIC DNA]</scope>
    <source>
        <strain evidence="8">LMG 22937</strain>
    </source>
</reference>
<dbReference type="InterPro" id="IPR005467">
    <property type="entry name" value="His_kinase_dom"/>
</dbReference>
<dbReference type="AlphaFoldDB" id="A0A158FTM8"/>
<evidence type="ECO:0000256" key="1">
    <source>
        <dbReference type="ARBA" id="ARBA00000085"/>
    </source>
</evidence>
<dbReference type="Pfam" id="PF02518">
    <property type="entry name" value="HATPase_c"/>
    <property type="match status" value="1"/>
</dbReference>
<comment type="caution">
    <text evidence="8">The sequence shown here is derived from an EMBL/GenBank/DDBJ whole genome shotgun (WGS) entry which is preliminary data.</text>
</comment>
<keyword evidence="8" id="KW-0808">Transferase</keyword>
<evidence type="ECO:0000259" key="5">
    <source>
        <dbReference type="PROSITE" id="PS50109"/>
    </source>
</evidence>
<dbReference type="CDD" id="cd00130">
    <property type="entry name" value="PAS"/>
    <property type="match status" value="1"/>
</dbReference>
<dbReference type="CDD" id="cd18161">
    <property type="entry name" value="REC_hyHK_blue-like"/>
    <property type="match status" value="1"/>
</dbReference>
<dbReference type="SMART" id="SM00388">
    <property type="entry name" value="HisKA"/>
    <property type="match status" value="1"/>
</dbReference>
<dbReference type="EMBL" id="FCOL02000003">
    <property type="protein sequence ID" value="SAL22993.1"/>
    <property type="molecule type" value="Genomic_DNA"/>
</dbReference>
<dbReference type="SUPFAM" id="SSF55785">
    <property type="entry name" value="PYP-like sensor domain (PAS domain)"/>
    <property type="match status" value="2"/>
</dbReference>
<dbReference type="SUPFAM" id="SSF55874">
    <property type="entry name" value="ATPase domain of HSP90 chaperone/DNA topoisomerase II/histidine kinase"/>
    <property type="match status" value="1"/>
</dbReference>
<dbReference type="Gene3D" id="2.10.70.100">
    <property type="match status" value="1"/>
</dbReference>
<protein>
    <recommendedName>
        <fullName evidence="2">histidine kinase</fullName>
        <ecNumber evidence="2">2.7.13.3</ecNumber>
    </recommendedName>
</protein>
<dbReference type="PROSITE" id="PS50113">
    <property type="entry name" value="PAC"/>
    <property type="match status" value="1"/>
</dbReference>
<feature type="modified residue" description="4-aspartylphosphate" evidence="4">
    <location>
        <position position="775"/>
    </location>
</feature>
<dbReference type="SMART" id="SM00387">
    <property type="entry name" value="HATPase_c"/>
    <property type="match status" value="1"/>
</dbReference>
<keyword evidence="9" id="KW-1185">Reference proteome</keyword>
<dbReference type="Gene3D" id="1.10.287.130">
    <property type="match status" value="1"/>
</dbReference>
<keyword evidence="3 4" id="KW-0597">Phosphoprotein</keyword>
<dbReference type="NCBIfam" id="TIGR00229">
    <property type="entry name" value="sensory_box"/>
    <property type="match status" value="1"/>
</dbReference>
<keyword evidence="8" id="KW-0418">Kinase</keyword>
<name>A0A158FTM8_9BURK</name>
<accession>A0A158FTM8</accession>
<dbReference type="SMART" id="SM00086">
    <property type="entry name" value="PAC"/>
    <property type="match status" value="2"/>
</dbReference>
<dbReference type="CDD" id="cd00082">
    <property type="entry name" value="HisKA"/>
    <property type="match status" value="1"/>
</dbReference>
<dbReference type="SUPFAM" id="SSF47384">
    <property type="entry name" value="Homodimeric domain of signal transducing histidine kinase"/>
    <property type="match status" value="1"/>
</dbReference>
<dbReference type="SUPFAM" id="SSF52172">
    <property type="entry name" value="CheY-like"/>
    <property type="match status" value="2"/>
</dbReference>
<dbReference type="InterPro" id="IPR036097">
    <property type="entry name" value="HisK_dim/P_sf"/>
</dbReference>
<dbReference type="PRINTS" id="PR00344">
    <property type="entry name" value="BCTRLSENSOR"/>
</dbReference>
<dbReference type="InterPro" id="IPR000700">
    <property type="entry name" value="PAS-assoc_C"/>
</dbReference>
<dbReference type="InterPro" id="IPR003594">
    <property type="entry name" value="HATPase_dom"/>
</dbReference>
<dbReference type="PANTHER" id="PTHR43065">
    <property type="entry name" value="SENSOR HISTIDINE KINASE"/>
    <property type="match status" value="1"/>
</dbReference>
<dbReference type="RefSeq" id="WP_087654976.1">
    <property type="nucleotide sequence ID" value="NZ_FCOL02000003.1"/>
</dbReference>
<dbReference type="InterPro" id="IPR000014">
    <property type="entry name" value="PAS"/>
</dbReference>
<dbReference type="Gene3D" id="3.40.50.2300">
    <property type="match status" value="2"/>
</dbReference>
<dbReference type="InterPro" id="IPR003661">
    <property type="entry name" value="HisK_dim/P_dom"/>
</dbReference>
<dbReference type="Gene3D" id="3.30.450.20">
    <property type="entry name" value="PAS domain"/>
    <property type="match status" value="2"/>
</dbReference>
<dbReference type="InterPro" id="IPR001789">
    <property type="entry name" value="Sig_transdc_resp-reg_receiver"/>
</dbReference>
<dbReference type="Pfam" id="PF08447">
    <property type="entry name" value="PAS_3"/>
    <property type="match status" value="1"/>
</dbReference>
<gene>
    <name evidence="8" type="ORF">AWB67_00849</name>
</gene>
<feature type="domain" description="PAC" evidence="7">
    <location>
        <begin position="253"/>
        <end position="305"/>
    </location>
</feature>
<dbReference type="InterPro" id="IPR036890">
    <property type="entry name" value="HATPase_C_sf"/>
</dbReference>
<dbReference type="InterPro" id="IPR001610">
    <property type="entry name" value="PAC"/>
</dbReference>
<dbReference type="Gene3D" id="3.30.565.10">
    <property type="entry name" value="Histidine kinase-like ATPase, C-terminal domain"/>
    <property type="match status" value="1"/>
</dbReference>
<dbReference type="PROSITE" id="PS50109">
    <property type="entry name" value="HIS_KIN"/>
    <property type="match status" value="1"/>
</dbReference>
<evidence type="ECO:0000313" key="9">
    <source>
        <dbReference type="Proteomes" id="UP000054925"/>
    </source>
</evidence>
<feature type="domain" description="Response regulatory" evidence="6">
    <location>
        <begin position="586"/>
        <end position="702"/>
    </location>
</feature>
<feature type="domain" description="Response regulatory" evidence="6">
    <location>
        <begin position="726"/>
        <end position="838"/>
    </location>
</feature>
<sequence>MPFLTEDHGCPGWKGEMAGRIKAFDWSLTELGPIDAWTRSLAAAVQLLLASPVPLVMLWGRQGYMIYNDAYAEFAGGRHPYLLGAPVELGWPEVAAFNRQVMETCLAGATLSYHDKELVLLRNGRPEHVWLDLYYSPVADDHGAPAGVLSIVVETTGRVLSERHRESAEAAFRATNERLQLALNTGAVLGTWVWDVATDTIRGDERFARTFSVDADAAAHGLPREVAQRTVHPDDRDRIAHLAGEMLQSNEPFNIEFRIRRPDGSYGWVQANGRCQLDATGVPLRFPGVLIDIHERKIAEEALRQLTSTLEQRVADAVAARTAAEAQLRQAQKMEAIGSLTGGVAHDFNNVLQVIGGNLQMLATSAGGDAAAQRRISAATDAVQRGARLAAQLLAFARRQPLSPAVVNPARLLAGMTEMLHRVLGETVAVRTNLDEKLWNVLVDKNQLENALLNLAINARDAMHGEGTLTLRARNVVVGAGEWRETPELARGDYLCFSVTDTGAGMPPEVLEHAFEPFFTTKPDGRGTGLGLSMVFGFAKQSGGHASIESEPGRGTTVHLCFPRCDEAETPETVDTGGVPLGAHETILVVEDDADVRLAAVEMLTELGYEVLKAPDGDAALKLIESGLDIDLLFTDVVMPGEVKSAELARRAAACSPPIAVLFTSGYTRDVIFHQGKLDRGVSLLNKPYRRDDLARKIRAALEKNRARRAGSPPPKEMPRAAGQRSVLLVEDDGDSREAMHDLLTILGLECTAVASAEEAVEVLSAGSFDILLTDLTLPGMSGAELARDVRQTRPAIRVLLVSGYGNSAVIGEPIPGVRVLQKPVDFAVLQSELTGHTDSDVSA</sequence>
<dbReference type="OrthoDB" id="5389366at2"/>
<comment type="catalytic activity">
    <reaction evidence="1">
        <text>ATP + protein L-histidine = ADP + protein N-phospho-L-histidine.</text>
        <dbReference type="EC" id="2.7.13.3"/>
    </reaction>
</comment>
<evidence type="ECO:0000259" key="7">
    <source>
        <dbReference type="PROSITE" id="PS50113"/>
    </source>
</evidence>
<dbReference type="GO" id="GO:0000155">
    <property type="term" value="F:phosphorelay sensor kinase activity"/>
    <property type="evidence" value="ECO:0007669"/>
    <property type="project" value="InterPro"/>
</dbReference>
<dbReference type="PANTHER" id="PTHR43065:SF49">
    <property type="entry name" value="HISTIDINE KINASE"/>
    <property type="match status" value="1"/>
</dbReference>
<feature type="domain" description="Histidine kinase" evidence="5">
    <location>
        <begin position="343"/>
        <end position="566"/>
    </location>
</feature>
<dbReference type="Proteomes" id="UP000054925">
    <property type="component" value="Unassembled WGS sequence"/>
</dbReference>
<dbReference type="InterPro" id="IPR013655">
    <property type="entry name" value="PAS_fold_3"/>
</dbReference>
<dbReference type="SMART" id="SM00448">
    <property type="entry name" value="REC"/>
    <property type="match status" value="2"/>
</dbReference>
<evidence type="ECO:0000259" key="6">
    <source>
        <dbReference type="PROSITE" id="PS50110"/>
    </source>
</evidence>